<proteinExistence type="inferred from homology"/>
<comment type="cofactor">
    <cofactor evidence="1">
        <name>[4Fe-4S] cluster</name>
        <dbReference type="ChEBI" id="CHEBI:49883"/>
    </cofactor>
</comment>
<evidence type="ECO:0000256" key="3">
    <source>
        <dbReference type="ARBA" id="ARBA00008636"/>
    </source>
</evidence>
<dbReference type="GO" id="GO:0006094">
    <property type="term" value="P:gluconeogenesis"/>
    <property type="evidence" value="ECO:0007669"/>
    <property type="project" value="UniProtKB-KW"/>
</dbReference>
<keyword evidence="10" id="KW-0456">Lyase</keyword>
<dbReference type="EMBL" id="QUNF01000024">
    <property type="protein sequence ID" value="REG81866.1"/>
    <property type="molecule type" value="Genomic_DNA"/>
</dbReference>
<dbReference type="SUPFAM" id="SSF143548">
    <property type="entry name" value="Serine metabolism enzymes domain"/>
    <property type="match status" value="1"/>
</dbReference>
<evidence type="ECO:0000313" key="13">
    <source>
        <dbReference type="EMBL" id="REG81866.1"/>
    </source>
</evidence>
<dbReference type="PANTHER" id="PTHR30182">
    <property type="entry name" value="L-SERINE DEHYDRATASE"/>
    <property type="match status" value="1"/>
</dbReference>
<evidence type="ECO:0000256" key="1">
    <source>
        <dbReference type="ARBA" id="ARBA00001966"/>
    </source>
</evidence>
<dbReference type="Gene3D" id="3.30.1330.90">
    <property type="entry name" value="D-3-phosphoglycerate dehydrogenase, domain 3"/>
    <property type="match status" value="1"/>
</dbReference>
<accession>A0A3E0DGR0</accession>
<comment type="caution">
    <text evidence="13">The sequence shown here is derived from an EMBL/GenBank/DDBJ whole genome shotgun (WGS) entry which is preliminary data.</text>
</comment>
<dbReference type="Proteomes" id="UP000256405">
    <property type="component" value="Unassembled WGS sequence"/>
</dbReference>
<protein>
    <recommendedName>
        <fullName evidence="4">L-serine ammonia-lyase</fullName>
        <ecNumber evidence="4">4.3.1.17</ecNumber>
    </recommendedName>
</protein>
<keyword evidence="9" id="KW-0411">Iron-sulfur</keyword>
<evidence type="ECO:0000256" key="5">
    <source>
        <dbReference type="ARBA" id="ARBA00022432"/>
    </source>
</evidence>
<keyword evidence="6" id="KW-0004">4Fe-4S</keyword>
<evidence type="ECO:0000256" key="6">
    <source>
        <dbReference type="ARBA" id="ARBA00022485"/>
    </source>
</evidence>
<reference evidence="13 14" key="1">
    <citation type="submission" date="2018-08" db="EMBL/GenBank/DDBJ databases">
        <title>Genomic Encyclopedia of Archaeal and Bacterial Type Strains, Phase II (KMG-II): from individual species to whole genera.</title>
        <authorList>
            <person name="Goeker M."/>
        </authorList>
    </citation>
    <scope>NUCLEOTIDE SEQUENCE [LARGE SCALE GENOMIC DNA]</scope>
    <source>
        <strain evidence="13 14">DSM 15986</strain>
    </source>
</reference>
<sequence length="518" mass="56035">MNYPSIFNDIIGPVMRGPSSSHCAASLRIGRLCRDLMANNIKSILVEFDPNGSLANTHKDQGSDMGLFGGFLGWEADDERLPKSDYHISEAGIKVQFAIRDIAAKHLNTYQITLSNSLETRTVTAISTGGGMIEVIAIDGIGVSMMGDFYETLIYCKTPDRILELINRGMSYDYLIVHNENPHFIEIKAQSFPEEFLQVQLASMEDVMFIKKLCPVLPVLSRKDIIVPFVTCNEMLDYNKNKNLSLLELAILYESERGNTSEEEIFGKMRKIVHTIKDSIKCGLQGTQYTDRLLGSQSVNFRTQLQNKRLVETGALNIVVMYVSALMEVKSSMGVIVAAPTAGSCGTLPGAVMGTADFLGVSEDEIVKAMLVAGLIGIFISSQSTFAGEVAGCGVEYGSGGSMASAAIVYLSKGTLSQSIAAASMVLQSTLGMTCTPIANRVEAPCLGNNVMAATNAISFANMALSGYDELIPLDEVIETMYTIGMGIPHEFKCTNIGGLCATKTAKEIERKLRSAAF</sequence>
<keyword evidence="7" id="KW-0479">Metal-binding</keyword>
<evidence type="ECO:0000313" key="14">
    <source>
        <dbReference type="Proteomes" id="UP000256405"/>
    </source>
</evidence>
<evidence type="ECO:0000256" key="8">
    <source>
        <dbReference type="ARBA" id="ARBA00023004"/>
    </source>
</evidence>
<dbReference type="PANTHER" id="PTHR30182:SF1">
    <property type="entry name" value="L-SERINE DEHYDRATASE 1"/>
    <property type="match status" value="1"/>
</dbReference>
<keyword evidence="5" id="KW-0312">Gluconeogenesis</keyword>
<feature type="domain" description="Serine dehydratase-like alpha subunit" evidence="12">
    <location>
        <begin position="242"/>
        <end position="500"/>
    </location>
</feature>
<dbReference type="GO" id="GO:0003941">
    <property type="term" value="F:L-serine ammonia-lyase activity"/>
    <property type="evidence" value="ECO:0007669"/>
    <property type="project" value="UniProtKB-EC"/>
</dbReference>
<organism evidence="13 14">
    <name type="scientific">Algoriphagus antarcticus</name>
    <dbReference type="NCBI Taxonomy" id="238540"/>
    <lineage>
        <taxon>Bacteria</taxon>
        <taxon>Pseudomonadati</taxon>
        <taxon>Bacteroidota</taxon>
        <taxon>Cytophagia</taxon>
        <taxon>Cytophagales</taxon>
        <taxon>Cyclobacteriaceae</taxon>
        <taxon>Algoriphagus</taxon>
    </lineage>
</organism>
<keyword evidence="8" id="KW-0408">Iron</keyword>
<comment type="catalytic activity">
    <reaction evidence="11">
        <text>L-serine = pyruvate + NH4(+)</text>
        <dbReference type="Rhea" id="RHEA:19169"/>
        <dbReference type="ChEBI" id="CHEBI:15361"/>
        <dbReference type="ChEBI" id="CHEBI:28938"/>
        <dbReference type="ChEBI" id="CHEBI:33384"/>
        <dbReference type="EC" id="4.3.1.17"/>
    </reaction>
</comment>
<evidence type="ECO:0000259" key="12">
    <source>
        <dbReference type="Pfam" id="PF03313"/>
    </source>
</evidence>
<evidence type="ECO:0000256" key="11">
    <source>
        <dbReference type="ARBA" id="ARBA00049406"/>
    </source>
</evidence>
<dbReference type="InterPro" id="IPR051318">
    <property type="entry name" value="Fe-S_L-Ser"/>
</dbReference>
<evidence type="ECO:0000256" key="7">
    <source>
        <dbReference type="ARBA" id="ARBA00022723"/>
    </source>
</evidence>
<evidence type="ECO:0000256" key="4">
    <source>
        <dbReference type="ARBA" id="ARBA00012093"/>
    </source>
</evidence>
<dbReference type="GO" id="GO:0051539">
    <property type="term" value="F:4 iron, 4 sulfur cluster binding"/>
    <property type="evidence" value="ECO:0007669"/>
    <property type="project" value="UniProtKB-KW"/>
</dbReference>
<evidence type="ECO:0000256" key="10">
    <source>
        <dbReference type="ARBA" id="ARBA00023239"/>
    </source>
</evidence>
<dbReference type="InterPro" id="IPR005130">
    <property type="entry name" value="Ser_deHydtase-like_asu"/>
</dbReference>
<dbReference type="EC" id="4.3.1.17" evidence="4"/>
<comment type="pathway">
    <text evidence="2">Carbohydrate biosynthesis; gluconeogenesis.</text>
</comment>
<dbReference type="Pfam" id="PF03313">
    <property type="entry name" value="SDH_alpha"/>
    <property type="match status" value="1"/>
</dbReference>
<gene>
    <name evidence="13" type="ORF">C8N25_12422</name>
</gene>
<dbReference type="InterPro" id="IPR029009">
    <property type="entry name" value="ASB_dom_sf"/>
</dbReference>
<dbReference type="OrthoDB" id="9805537at2"/>
<evidence type="ECO:0000256" key="9">
    <source>
        <dbReference type="ARBA" id="ARBA00023014"/>
    </source>
</evidence>
<dbReference type="GO" id="GO:0046872">
    <property type="term" value="F:metal ion binding"/>
    <property type="evidence" value="ECO:0007669"/>
    <property type="project" value="UniProtKB-KW"/>
</dbReference>
<keyword evidence="14" id="KW-1185">Reference proteome</keyword>
<dbReference type="AlphaFoldDB" id="A0A3E0DGR0"/>
<evidence type="ECO:0000256" key="2">
    <source>
        <dbReference type="ARBA" id="ARBA00004742"/>
    </source>
</evidence>
<comment type="similarity">
    <text evidence="3">Belongs to the iron-sulfur dependent L-serine dehydratase family.</text>
</comment>
<name>A0A3E0DGR0_9BACT</name>